<evidence type="ECO:0000313" key="1">
    <source>
        <dbReference type="EMBL" id="SPJ71763.1"/>
    </source>
</evidence>
<dbReference type="InterPro" id="IPR008979">
    <property type="entry name" value="Galactose-bd-like_sf"/>
</dbReference>
<sequence length="223" mass="24839">MMNNLVQSSTHLTINPQYSLSWPNVTVQWDATGEKYGESGLRVQIDGQDAGSSDKLERLEIKLERETVPVSRPIAKSIQLQADSSSPKVASSISDADIQRVHDVFDGRIWFWSETTIANGFDTPEGNSNEQWVSIDFGSAQQAKRAEIAFYQNTEQGFDVPASYRVQVNNGDWKDVTGDDYEKPVANGVTKASWSSASAEAWRIVVKPQDGSRTRLVEFSLFE</sequence>
<name>A0AAE8M0F5_9HYPO</name>
<proteinExistence type="predicted"/>
<gene>
    <name evidence="1" type="ORF">FTOL_01491</name>
</gene>
<dbReference type="Gene3D" id="2.60.120.260">
    <property type="entry name" value="Galactose-binding domain-like"/>
    <property type="match status" value="1"/>
</dbReference>
<dbReference type="Proteomes" id="UP001187734">
    <property type="component" value="Unassembled WGS sequence"/>
</dbReference>
<accession>A0AAE8M0F5</accession>
<dbReference type="SUPFAM" id="SSF49785">
    <property type="entry name" value="Galactose-binding domain-like"/>
    <property type="match status" value="1"/>
</dbReference>
<dbReference type="EMBL" id="ONZP01000046">
    <property type="protein sequence ID" value="SPJ71763.1"/>
    <property type="molecule type" value="Genomic_DNA"/>
</dbReference>
<comment type="caution">
    <text evidence="1">The sequence shown here is derived from an EMBL/GenBank/DDBJ whole genome shotgun (WGS) entry which is preliminary data.</text>
</comment>
<keyword evidence="2" id="KW-1185">Reference proteome</keyword>
<organism evidence="1 2">
    <name type="scientific">Fusarium torulosum</name>
    <dbReference type="NCBI Taxonomy" id="33205"/>
    <lineage>
        <taxon>Eukaryota</taxon>
        <taxon>Fungi</taxon>
        <taxon>Dikarya</taxon>
        <taxon>Ascomycota</taxon>
        <taxon>Pezizomycotina</taxon>
        <taxon>Sordariomycetes</taxon>
        <taxon>Hypocreomycetidae</taxon>
        <taxon>Hypocreales</taxon>
        <taxon>Nectriaceae</taxon>
        <taxon>Fusarium</taxon>
    </lineage>
</organism>
<reference evidence="1" key="1">
    <citation type="submission" date="2018-03" db="EMBL/GenBank/DDBJ databases">
        <authorList>
            <person name="Guldener U."/>
        </authorList>
    </citation>
    <scope>NUCLEOTIDE SEQUENCE</scope>
</reference>
<evidence type="ECO:0008006" key="3">
    <source>
        <dbReference type="Google" id="ProtNLM"/>
    </source>
</evidence>
<dbReference type="AlphaFoldDB" id="A0AAE8M0F5"/>
<protein>
    <recommendedName>
        <fullName evidence="3">F5/8 type C domain-containing protein</fullName>
    </recommendedName>
</protein>
<evidence type="ECO:0000313" key="2">
    <source>
        <dbReference type="Proteomes" id="UP001187734"/>
    </source>
</evidence>